<sequence>MFLAILLAQGILMRTVFIHICLGYCRSTSQLRARVSRFLPRIVLDSDIAYSKGQNLLMNPFATLRTLLRTVFDADAVLLLRCKVIYKYVHREVSKFAIMNAFSPNSHCRPR</sequence>
<name>A0ABR3ZX02_9LECA</name>
<keyword evidence="2" id="KW-1185">Reference proteome</keyword>
<comment type="caution">
    <text evidence="1">The sequence shown here is derived from an EMBL/GenBank/DDBJ whole genome shotgun (WGS) entry which is preliminary data.</text>
</comment>
<proteinExistence type="predicted"/>
<evidence type="ECO:0000313" key="2">
    <source>
        <dbReference type="Proteomes" id="UP001590950"/>
    </source>
</evidence>
<reference evidence="1 2" key="1">
    <citation type="submission" date="2024-09" db="EMBL/GenBank/DDBJ databases">
        <title>Rethinking Asexuality: The Enigmatic Case of Functional Sexual Genes in Lepraria (Stereocaulaceae).</title>
        <authorList>
            <person name="Doellman M."/>
            <person name="Sun Y."/>
            <person name="Barcenas-Pena A."/>
            <person name="Lumbsch H.T."/>
            <person name="Grewe F."/>
        </authorList>
    </citation>
    <scope>NUCLEOTIDE SEQUENCE [LARGE SCALE GENOMIC DNA]</scope>
    <source>
        <strain evidence="1 2">Mercado 3170</strain>
    </source>
</reference>
<protein>
    <recommendedName>
        <fullName evidence="3">Secreted protein</fullName>
    </recommendedName>
</protein>
<evidence type="ECO:0008006" key="3">
    <source>
        <dbReference type="Google" id="ProtNLM"/>
    </source>
</evidence>
<gene>
    <name evidence="1" type="ORF">N7G274_009979</name>
</gene>
<accession>A0ABR3ZX02</accession>
<dbReference type="Proteomes" id="UP001590950">
    <property type="component" value="Unassembled WGS sequence"/>
</dbReference>
<dbReference type="EMBL" id="JBEFKJ010000042">
    <property type="protein sequence ID" value="KAL2037290.1"/>
    <property type="molecule type" value="Genomic_DNA"/>
</dbReference>
<organism evidence="1 2">
    <name type="scientific">Stereocaulon virgatum</name>
    <dbReference type="NCBI Taxonomy" id="373712"/>
    <lineage>
        <taxon>Eukaryota</taxon>
        <taxon>Fungi</taxon>
        <taxon>Dikarya</taxon>
        <taxon>Ascomycota</taxon>
        <taxon>Pezizomycotina</taxon>
        <taxon>Lecanoromycetes</taxon>
        <taxon>OSLEUM clade</taxon>
        <taxon>Lecanoromycetidae</taxon>
        <taxon>Lecanorales</taxon>
        <taxon>Lecanorineae</taxon>
        <taxon>Stereocaulaceae</taxon>
        <taxon>Stereocaulon</taxon>
    </lineage>
</organism>
<evidence type="ECO:0000313" key="1">
    <source>
        <dbReference type="EMBL" id="KAL2037290.1"/>
    </source>
</evidence>